<dbReference type="SMART" id="SM00387">
    <property type="entry name" value="HATPase_c"/>
    <property type="match status" value="1"/>
</dbReference>
<dbReference type="InterPro" id="IPR005467">
    <property type="entry name" value="His_kinase_dom"/>
</dbReference>
<dbReference type="GO" id="GO:0016020">
    <property type="term" value="C:membrane"/>
    <property type="evidence" value="ECO:0007669"/>
    <property type="project" value="InterPro"/>
</dbReference>
<dbReference type="Proteomes" id="UP000240542">
    <property type="component" value="Unassembled WGS sequence"/>
</dbReference>
<comment type="catalytic activity">
    <reaction evidence="1">
        <text>ATP + protein L-histidine = ADP + protein N-phospho-L-histidine.</text>
        <dbReference type="EC" id="2.7.13.3"/>
    </reaction>
</comment>
<dbReference type="InterPro" id="IPR004358">
    <property type="entry name" value="Sig_transdc_His_kin-like_C"/>
</dbReference>
<comment type="caution">
    <text evidence="6">The sequence shown here is derived from an EMBL/GenBank/DDBJ whole genome shotgun (WGS) entry which is preliminary data.</text>
</comment>
<accession>A0A2P8DI50</accession>
<proteinExistence type="predicted"/>
<evidence type="ECO:0000256" key="1">
    <source>
        <dbReference type="ARBA" id="ARBA00000085"/>
    </source>
</evidence>
<dbReference type="EC" id="2.7.13.3" evidence="2"/>
<dbReference type="Gene3D" id="3.30.565.10">
    <property type="entry name" value="Histidine kinase-like ATPase, C-terminal domain"/>
    <property type="match status" value="1"/>
</dbReference>
<name>A0A2P8DI50_9ACTN</name>
<keyword evidence="3 6" id="KW-0808">Transferase</keyword>
<dbReference type="Pfam" id="PF02518">
    <property type="entry name" value="HATPase_c"/>
    <property type="match status" value="1"/>
</dbReference>
<evidence type="ECO:0000256" key="3">
    <source>
        <dbReference type="ARBA" id="ARBA00022777"/>
    </source>
</evidence>
<dbReference type="PROSITE" id="PS50109">
    <property type="entry name" value="HIS_KIN"/>
    <property type="match status" value="1"/>
</dbReference>
<dbReference type="PRINTS" id="PR00344">
    <property type="entry name" value="BCTRLSENSOR"/>
</dbReference>
<dbReference type="InterPro" id="IPR036890">
    <property type="entry name" value="HATPase_C_sf"/>
</dbReference>
<keyword evidence="3 6" id="KW-0418">Kinase</keyword>
<dbReference type="PANTHER" id="PTHR34220:SF7">
    <property type="entry name" value="SENSOR HISTIDINE KINASE YPDA"/>
    <property type="match status" value="1"/>
</dbReference>
<evidence type="ECO:0000259" key="5">
    <source>
        <dbReference type="PROSITE" id="PS50109"/>
    </source>
</evidence>
<organism evidence="6 7">
    <name type="scientific">Murinocardiopsis flavida</name>
    <dbReference type="NCBI Taxonomy" id="645275"/>
    <lineage>
        <taxon>Bacteria</taxon>
        <taxon>Bacillati</taxon>
        <taxon>Actinomycetota</taxon>
        <taxon>Actinomycetes</taxon>
        <taxon>Streptosporangiales</taxon>
        <taxon>Nocardiopsidaceae</taxon>
        <taxon>Murinocardiopsis</taxon>
    </lineage>
</organism>
<dbReference type="InterPro" id="IPR003594">
    <property type="entry name" value="HATPase_dom"/>
</dbReference>
<reference evidence="6 7" key="1">
    <citation type="submission" date="2018-03" db="EMBL/GenBank/DDBJ databases">
        <title>Genomic Encyclopedia of Archaeal and Bacterial Type Strains, Phase II (KMG-II): from individual species to whole genera.</title>
        <authorList>
            <person name="Goeker M."/>
        </authorList>
    </citation>
    <scope>NUCLEOTIDE SEQUENCE [LARGE SCALE GENOMIC DNA]</scope>
    <source>
        <strain evidence="6 7">DSM 45312</strain>
    </source>
</reference>
<keyword evidence="7" id="KW-1185">Reference proteome</keyword>
<keyword evidence="4" id="KW-0902">Two-component regulatory system</keyword>
<dbReference type="InterPro" id="IPR010559">
    <property type="entry name" value="Sig_transdc_His_kin_internal"/>
</dbReference>
<dbReference type="InterPro" id="IPR050640">
    <property type="entry name" value="Bact_2-comp_sensor_kinase"/>
</dbReference>
<gene>
    <name evidence="6" type="ORF">CLV63_110195</name>
</gene>
<dbReference type="SUPFAM" id="SSF55874">
    <property type="entry name" value="ATPase domain of HSP90 chaperone/DNA topoisomerase II/histidine kinase"/>
    <property type="match status" value="1"/>
</dbReference>
<sequence>MRRSLVPRRPRCFTLRRMLYVATAAASALTALCCAAAVLWRLRARRAVDTEATRTILRTAALAATDLRKGLSRDSARLAVRHLRALVGGRAVALVDTESLLAWSGPDAGHAAASMEFAAASLRDARPHVDDRLDCAVPGCPVRAVITVPLVVDGTVVGALLVFTEFATASLVDAATELAHWASGQLELAELAETRARLADVKLRALRLQISPHFVYNCLTTIASFVRTDPVRARGLLLDFADFARYSFRGARNLTTLDEELRAIDHYLALERARFGDRLRLTVRVAPEVLNVEVPFLCLQPLVENAVRHGLEGRPGGGSISVIARDAGAEARISVEDDGAGIAPDHVSAILAGRAAGSDGIGLANVDERMRAMFGDAYGLVVETERDAGTKVNLRIPKFRHGGH</sequence>
<dbReference type="GO" id="GO:0000155">
    <property type="term" value="F:phosphorelay sensor kinase activity"/>
    <property type="evidence" value="ECO:0007669"/>
    <property type="project" value="InterPro"/>
</dbReference>
<evidence type="ECO:0000313" key="7">
    <source>
        <dbReference type="Proteomes" id="UP000240542"/>
    </source>
</evidence>
<evidence type="ECO:0000256" key="4">
    <source>
        <dbReference type="ARBA" id="ARBA00023012"/>
    </source>
</evidence>
<dbReference type="EMBL" id="PYGA01000010">
    <property type="protein sequence ID" value="PSK96895.1"/>
    <property type="molecule type" value="Genomic_DNA"/>
</dbReference>
<feature type="domain" description="Histidine kinase" evidence="5">
    <location>
        <begin position="299"/>
        <end position="400"/>
    </location>
</feature>
<dbReference type="SUPFAM" id="SSF55781">
    <property type="entry name" value="GAF domain-like"/>
    <property type="match status" value="1"/>
</dbReference>
<dbReference type="PANTHER" id="PTHR34220">
    <property type="entry name" value="SENSOR HISTIDINE KINASE YPDA"/>
    <property type="match status" value="1"/>
</dbReference>
<dbReference type="Pfam" id="PF06580">
    <property type="entry name" value="His_kinase"/>
    <property type="match status" value="1"/>
</dbReference>
<dbReference type="AlphaFoldDB" id="A0A2P8DI50"/>
<evidence type="ECO:0000313" key="6">
    <source>
        <dbReference type="EMBL" id="PSK96895.1"/>
    </source>
</evidence>
<evidence type="ECO:0000256" key="2">
    <source>
        <dbReference type="ARBA" id="ARBA00012438"/>
    </source>
</evidence>
<protein>
    <recommendedName>
        <fullName evidence="2">histidine kinase</fullName>
        <ecNumber evidence="2">2.7.13.3</ecNumber>
    </recommendedName>
</protein>